<feature type="region of interest" description="Disordered" evidence="3">
    <location>
        <begin position="1"/>
        <end position="34"/>
    </location>
</feature>
<organism evidence="5 6">
    <name type="scientific">Streptomyces mobaraensis (strain ATCC 29032 / DSM 40847 / JCM 4168 / NBRC 13819 / NCIMB 11159 / IPCR 16-22)</name>
    <dbReference type="NCBI Taxonomy" id="1223523"/>
    <lineage>
        <taxon>Bacteria</taxon>
        <taxon>Bacillati</taxon>
        <taxon>Actinomycetota</taxon>
        <taxon>Actinomycetes</taxon>
        <taxon>Kitasatosporales</taxon>
        <taxon>Streptomycetaceae</taxon>
        <taxon>Streptomyces</taxon>
    </lineage>
</organism>
<protein>
    <submittedName>
        <fullName evidence="5">Putative ABC transporter ATP-binding subunit</fullName>
    </submittedName>
</protein>
<sequence>ERRQAVLDAAAPAAPAVAAAPAKQKSAGDARAAKKELQKIERRLDKVSELEAKLHERIAEQATDFEAVAKLDAELRELAAERDELESRWLELAEDV</sequence>
<dbReference type="AlphaFoldDB" id="M3BZ63"/>
<evidence type="ECO:0000259" key="4">
    <source>
        <dbReference type="Pfam" id="PF16326"/>
    </source>
</evidence>
<feature type="non-terminal residue" evidence="5">
    <location>
        <position position="1"/>
    </location>
</feature>
<feature type="domain" description="ABC transporter Uup C-terminal" evidence="4">
    <location>
        <begin position="32"/>
        <end position="94"/>
    </location>
</feature>
<dbReference type="GO" id="GO:0005524">
    <property type="term" value="F:ATP binding"/>
    <property type="evidence" value="ECO:0007669"/>
    <property type="project" value="UniProtKB-KW"/>
</dbReference>
<dbReference type="InterPro" id="IPR032524">
    <property type="entry name" value="ABC_tran_C"/>
</dbReference>
<gene>
    <name evidence="5" type="ORF">H340_28290</name>
</gene>
<evidence type="ECO:0000313" key="6">
    <source>
        <dbReference type="Proteomes" id="UP000011740"/>
    </source>
</evidence>
<evidence type="ECO:0000256" key="1">
    <source>
        <dbReference type="ARBA" id="ARBA00022741"/>
    </source>
</evidence>
<proteinExistence type="predicted"/>
<accession>M3BZ63</accession>
<dbReference type="Proteomes" id="UP000011740">
    <property type="component" value="Unassembled WGS sequence"/>
</dbReference>
<dbReference type="PATRIC" id="fig|1223523.3.peg.5737"/>
<keyword evidence="2 5" id="KW-0067">ATP-binding</keyword>
<evidence type="ECO:0000313" key="5">
    <source>
        <dbReference type="EMBL" id="EME97065.1"/>
    </source>
</evidence>
<dbReference type="InterPro" id="IPR037118">
    <property type="entry name" value="Val-tRNA_synth_C_sf"/>
</dbReference>
<keyword evidence="1" id="KW-0547">Nucleotide-binding</keyword>
<dbReference type="Gene3D" id="1.10.287.380">
    <property type="entry name" value="Valyl-tRNA synthetase, C-terminal domain"/>
    <property type="match status" value="1"/>
</dbReference>
<dbReference type="EMBL" id="AORZ01000146">
    <property type="protein sequence ID" value="EME97065.1"/>
    <property type="molecule type" value="Genomic_DNA"/>
</dbReference>
<evidence type="ECO:0000256" key="3">
    <source>
        <dbReference type="SAM" id="MobiDB-lite"/>
    </source>
</evidence>
<comment type="caution">
    <text evidence="5">The sequence shown here is derived from an EMBL/GenBank/DDBJ whole genome shotgun (WGS) entry which is preliminary data.</text>
</comment>
<reference evidence="5 6" key="1">
    <citation type="journal article" date="2013" name="Genome Announc.">
        <title>Whole-Genome Shotgun Assembly and Analysis of the Genome of Streptomyces mobaraensis DSM 40847, a Strain for Industrial Production of Microbial Transglutaminase.</title>
        <authorList>
            <person name="Yang H."/>
            <person name="He T."/>
            <person name="Wu W."/>
            <person name="Zhu W."/>
            <person name="Lu B."/>
            <person name="Sun W."/>
        </authorList>
    </citation>
    <scope>NUCLEOTIDE SEQUENCE [LARGE SCALE GENOMIC DNA]</scope>
    <source>
        <strain evidence="5 6">DSM 40847</strain>
    </source>
</reference>
<dbReference type="STRING" id="1223523.H340_28290"/>
<dbReference type="Pfam" id="PF16326">
    <property type="entry name" value="ABC_tran_CTD"/>
    <property type="match status" value="1"/>
</dbReference>
<evidence type="ECO:0000256" key="2">
    <source>
        <dbReference type="ARBA" id="ARBA00022840"/>
    </source>
</evidence>
<dbReference type="eggNOG" id="COG0488">
    <property type="taxonomic scope" value="Bacteria"/>
</dbReference>
<feature type="compositionally biased region" description="Low complexity" evidence="3">
    <location>
        <begin position="9"/>
        <end position="22"/>
    </location>
</feature>
<dbReference type="GO" id="GO:0003677">
    <property type="term" value="F:DNA binding"/>
    <property type="evidence" value="ECO:0007669"/>
    <property type="project" value="InterPro"/>
</dbReference>
<name>M3BZ63_STRM1</name>